<proteinExistence type="predicted"/>
<dbReference type="InterPro" id="IPR017900">
    <property type="entry name" value="4Fe4S_Fe_S_CS"/>
</dbReference>
<organism evidence="1 2">
    <name type="scientific">Cloacibacillus porcorum</name>
    <dbReference type="NCBI Taxonomy" id="1197717"/>
    <lineage>
        <taxon>Bacteria</taxon>
        <taxon>Thermotogati</taxon>
        <taxon>Synergistota</taxon>
        <taxon>Synergistia</taxon>
        <taxon>Synergistales</taxon>
        <taxon>Synergistaceae</taxon>
        <taxon>Cloacibacillus</taxon>
    </lineage>
</organism>
<evidence type="ECO:0000313" key="2">
    <source>
        <dbReference type="Proteomes" id="UP000093044"/>
    </source>
</evidence>
<dbReference type="STRING" id="1197717.BED41_11055"/>
<dbReference type="EMBL" id="CP016757">
    <property type="protein sequence ID" value="ANZ46670.1"/>
    <property type="molecule type" value="Genomic_DNA"/>
</dbReference>
<reference evidence="1" key="1">
    <citation type="submission" date="2016-08" db="EMBL/GenBank/DDBJ databases">
        <title>Complete genome of Cloacibacillus porcorum.</title>
        <authorList>
            <person name="Looft T."/>
            <person name="Bayles D.O."/>
            <person name="Alt D.P."/>
        </authorList>
    </citation>
    <scope>NUCLEOTIDE SEQUENCE [LARGE SCALE GENOMIC DNA]</scope>
    <source>
        <strain evidence="1">CL-84</strain>
    </source>
</reference>
<dbReference type="PROSITE" id="PS00198">
    <property type="entry name" value="4FE4S_FER_1"/>
    <property type="match status" value="1"/>
</dbReference>
<accession>A0A1B2I9L2</accession>
<dbReference type="AlphaFoldDB" id="A0A1B2I9L2"/>
<dbReference type="InterPro" id="IPR017896">
    <property type="entry name" value="4Fe4S_Fe-S-bd"/>
</dbReference>
<sequence length="168" mass="18051">MDDKEKLYNSGVLVEHCEGAVLPPAEEWKKKRGGYVIVECPQRIPCNPCATVCPSGAIVPHADINDTPEIDYAKCTGCGICVARCPGLACFVADLTYSDESAVLKLPYELLPLPGKGEVVKCLSRTGDVVADGEVISVSEPLKDCTHVVSIVIPKNLVDDIRSIKVVR</sequence>
<dbReference type="Proteomes" id="UP000093044">
    <property type="component" value="Chromosome"/>
</dbReference>
<dbReference type="Gene3D" id="3.30.70.20">
    <property type="match status" value="1"/>
</dbReference>
<keyword evidence="2" id="KW-1185">Reference proteome</keyword>
<dbReference type="SUPFAM" id="SSF54862">
    <property type="entry name" value="4Fe-4S ferredoxins"/>
    <property type="match status" value="1"/>
</dbReference>
<name>A0A1B2I9L2_9BACT</name>
<evidence type="ECO:0000313" key="1">
    <source>
        <dbReference type="EMBL" id="ANZ46670.1"/>
    </source>
</evidence>
<gene>
    <name evidence="1" type="ORF">BED41_11055</name>
</gene>
<protein>
    <submittedName>
        <fullName evidence="1">4Fe-4S ferredoxin</fullName>
    </submittedName>
</protein>
<dbReference type="OrthoDB" id="9801699at2"/>
<dbReference type="KEGG" id="cpor:BED41_11055"/>
<dbReference type="PROSITE" id="PS51379">
    <property type="entry name" value="4FE4S_FER_2"/>
    <property type="match status" value="1"/>
</dbReference>
<dbReference type="Pfam" id="PF12838">
    <property type="entry name" value="Fer4_7"/>
    <property type="match status" value="1"/>
</dbReference>